<dbReference type="Gene3D" id="3.40.50.720">
    <property type="entry name" value="NAD(P)-binding Rossmann-like Domain"/>
    <property type="match status" value="1"/>
</dbReference>
<evidence type="ECO:0000259" key="1">
    <source>
        <dbReference type="Pfam" id="PF01370"/>
    </source>
</evidence>
<keyword evidence="3" id="KW-1185">Reference proteome</keyword>
<evidence type="ECO:0000313" key="2">
    <source>
        <dbReference type="EMBL" id="TQL56829.1"/>
    </source>
</evidence>
<sequence length="299" mass="31145">MAIVVTGASGFVGAAVVRQLRAEGQQVVTVDRHPLGPGLDGADHHLLDLAGDPGPLRGLLATADAVLHLAGCSGVRDDRPGIEARRCRDNVEATAAVCALTPAATTLVVTSSSSVYGGADHRASREADTLRPRGGYARSKVAVEQVCAQRAARGHVLVVRPFTVVGEGQRADMALTTWAEAILRAEPVRVFGSPERTRDLTCVREAARALTGLARSGATGTVNLGTGAPRSLAEMVGALEDALGARAHVQVEAAAAREVRDTWADTTRLQSLLGWTPRTDLRDAVARAVAPRLDLAQAG</sequence>
<organism evidence="2 3">
    <name type="scientific">Oryzihumus leptocrescens</name>
    <dbReference type="NCBI Taxonomy" id="297536"/>
    <lineage>
        <taxon>Bacteria</taxon>
        <taxon>Bacillati</taxon>
        <taxon>Actinomycetota</taxon>
        <taxon>Actinomycetes</taxon>
        <taxon>Micrococcales</taxon>
        <taxon>Intrasporangiaceae</taxon>
        <taxon>Oryzihumus</taxon>
    </lineage>
</organism>
<gene>
    <name evidence="2" type="ORF">FB474_3590</name>
</gene>
<dbReference type="RefSeq" id="WP_141790199.1">
    <property type="nucleotide sequence ID" value="NZ_BAAAKX010000008.1"/>
</dbReference>
<comment type="caution">
    <text evidence="2">The sequence shown here is derived from an EMBL/GenBank/DDBJ whole genome shotgun (WGS) entry which is preliminary data.</text>
</comment>
<feature type="domain" description="NAD-dependent epimerase/dehydratase" evidence="1">
    <location>
        <begin position="3"/>
        <end position="225"/>
    </location>
</feature>
<dbReference type="EMBL" id="VFOQ01000002">
    <property type="protein sequence ID" value="TQL56829.1"/>
    <property type="molecule type" value="Genomic_DNA"/>
</dbReference>
<dbReference type="PANTHER" id="PTHR43245">
    <property type="entry name" value="BIFUNCTIONAL POLYMYXIN RESISTANCE PROTEIN ARNA"/>
    <property type="match status" value="1"/>
</dbReference>
<dbReference type="InterPro" id="IPR001509">
    <property type="entry name" value="Epimerase_deHydtase"/>
</dbReference>
<dbReference type="OrthoDB" id="9795501at2"/>
<dbReference type="InterPro" id="IPR036291">
    <property type="entry name" value="NAD(P)-bd_dom_sf"/>
</dbReference>
<reference evidence="2 3" key="1">
    <citation type="submission" date="2019-06" db="EMBL/GenBank/DDBJ databases">
        <title>Sequencing the genomes of 1000 actinobacteria strains.</title>
        <authorList>
            <person name="Klenk H.-P."/>
        </authorList>
    </citation>
    <scope>NUCLEOTIDE SEQUENCE [LARGE SCALE GENOMIC DNA]</scope>
    <source>
        <strain evidence="2 3">DSM 18082</strain>
    </source>
</reference>
<dbReference type="InterPro" id="IPR050177">
    <property type="entry name" value="Lipid_A_modif_metabolic_enz"/>
</dbReference>
<evidence type="ECO:0000313" key="3">
    <source>
        <dbReference type="Proteomes" id="UP000319514"/>
    </source>
</evidence>
<dbReference type="Proteomes" id="UP000319514">
    <property type="component" value="Unassembled WGS sequence"/>
</dbReference>
<dbReference type="PANTHER" id="PTHR43245:SF13">
    <property type="entry name" value="UDP-D-APIOSE_UDP-D-XYLOSE SYNTHASE 2"/>
    <property type="match status" value="1"/>
</dbReference>
<protein>
    <submittedName>
        <fullName evidence="2">UDP-glucose 4-epimerase/UDP-glucuronate 4-epimerase</fullName>
    </submittedName>
</protein>
<accession>A0A542Z904</accession>
<proteinExistence type="predicted"/>
<dbReference type="Pfam" id="PF01370">
    <property type="entry name" value="Epimerase"/>
    <property type="match status" value="1"/>
</dbReference>
<name>A0A542Z904_9MICO</name>
<dbReference type="AlphaFoldDB" id="A0A542Z904"/>
<dbReference type="SUPFAM" id="SSF51735">
    <property type="entry name" value="NAD(P)-binding Rossmann-fold domains"/>
    <property type="match status" value="1"/>
</dbReference>